<proteinExistence type="predicted"/>
<sequence length="252" mass="28307">MDKYAITKQVLLQAGPGSASPEAAEPSLGAIMTAISDLKTTLEPKLDVVMTEVSFLRADLQKITDKVSTAKTNILMLQSTSKRLEEQVQNLTKQHKLMTAKLADEKGRAIRNNIRVVGIPEGADEPSVDSILEDLIINTLCPKRLLKFFSGERAHLVPILPLKPGAPPRTITDRIFNHHNRDAVLLVARTHGNLHYENTIIRFFPDFTLQFAQDEYSNSRERGLGREGQKGGRTRGQYTARQRQDWSPYDDY</sequence>
<feature type="coiled-coil region" evidence="1">
    <location>
        <begin position="74"/>
        <end position="101"/>
    </location>
</feature>
<evidence type="ECO:0000256" key="1">
    <source>
        <dbReference type="SAM" id="Coils"/>
    </source>
</evidence>
<dbReference type="Proteomes" id="UP001066276">
    <property type="component" value="Chromosome 2_1"/>
</dbReference>
<reference evidence="3" key="1">
    <citation type="journal article" date="2022" name="bioRxiv">
        <title>Sequencing and chromosome-scale assembly of the giantPleurodeles waltlgenome.</title>
        <authorList>
            <person name="Brown T."/>
            <person name="Elewa A."/>
            <person name="Iarovenko S."/>
            <person name="Subramanian E."/>
            <person name="Araus A.J."/>
            <person name="Petzold A."/>
            <person name="Susuki M."/>
            <person name="Suzuki K.-i.T."/>
            <person name="Hayashi T."/>
            <person name="Toyoda A."/>
            <person name="Oliveira C."/>
            <person name="Osipova E."/>
            <person name="Leigh N.D."/>
            <person name="Simon A."/>
            <person name="Yun M.H."/>
        </authorList>
    </citation>
    <scope>NUCLEOTIDE SEQUENCE</scope>
    <source>
        <strain evidence="3">20211129_DDA</strain>
        <tissue evidence="3">Liver</tissue>
    </source>
</reference>
<dbReference type="InterPro" id="IPR004244">
    <property type="entry name" value="Transposase_22"/>
</dbReference>
<evidence type="ECO:0000313" key="3">
    <source>
        <dbReference type="EMBL" id="KAJ1202529.1"/>
    </source>
</evidence>
<accession>A0AAV7VPD7</accession>
<dbReference type="Gene3D" id="3.30.70.1820">
    <property type="entry name" value="L1 transposable element, RRM domain"/>
    <property type="match status" value="1"/>
</dbReference>
<dbReference type="AlphaFoldDB" id="A0AAV7VPD7"/>
<comment type="caution">
    <text evidence="3">The sequence shown here is derived from an EMBL/GenBank/DDBJ whole genome shotgun (WGS) entry which is preliminary data.</text>
</comment>
<feature type="compositionally biased region" description="Basic and acidic residues" evidence="2">
    <location>
        <begin position="218"/>
        <end position="230"/>
    </location>
</feature>
<evidence type="ECO:0000256" key="2">
    <source>
        <dbReference type="SAM" id="MobiDB-lite"/>
    </source>
</evidence>
<name>A0AAV7VPD7_PLEWA</name>
<protein>
    <submittedName>
        <fullName evidence="3">Uncharacterized protein</fullName>
    </submittedName>
</protein>
<keyword evidence="4" id="KW-1185">Reference proteome</keyword>
<feature type="region of interest" description="Disordered" evidence="2">
    <location>
        <begin position="218"/>
        <end position="252"/>
    </location>
</feature>
<dbReference type="PANTHER" id="PTHR11505">
    <property type="entry name" value="L1 TRANSPOSABLE ELEMENT-RELATED"/>
    <property type="match status" value="1"/>
</dbReference>
<keyword evidence="1" id="KW-0175">Coiled coil</keyword>
<evidence type="ECO:0000313" key="4">
    <source>
        <dbReference type="Proteomes" id="UP001066276"/>
    </source>
</evidence>
<organism evidence="3 4">
    <name type="scientific">Pleurodeles waltl</name>
    <name type="common">Iberian ribbed newt</name>
    <dbReference type="NCBI Taxonomy" id="8319"/>
    <lineage>
        <taxon>Eukaryota</taxon>
        <taxon>Metazoa</taxon>
        <taxon>Chordata</taxon>
        <taxon>Craniata</taxon>
        <taxon>Vertebrata</taxon>
        <taxon>Euteleostomi</taxon>
        <taxon>Amphibia</taxon>
        <taxon>Batrachia</taxon>
        <taxon>Caudata</taxon>
        <taxon>Salamandroidea</taxon>
        <taxon>Salamandridae</taxon>
        <taxon>Pleurodelinae</taxon>
        <taxon>Pleurodeles</taxon>
    </lineage>
</organism>
<dbReference type="EMBL" id="JANPWB010000003">
    <property type="protein sequence ID" value="KAJ1202529.1"/>
    <property type="molecule type" value="Genomic_DNA"/>
</dbReference>
<gene>
    <name evidence="3" type="ORF">NDU88_006327</name>
</gene>